<evidence type="ECO:0000256" key="4">
    <source>
        <dbReference type="ARBA" id="ARBA00022723"/>
    </source>
</evidence>
<keyword evidence="12" id="KW-1185">Reference proteome</keyword>
<dbReference type="Pfam" id="PF02578">
    <property type="entry name" value="Cu-oxidase_4"/>
    <property type="match status" value="1"/>
</dbReference>
<evidence type="ECO:0000256" key="3">
    <source>
        <dbReference type="ARBA" id="ARBA00022679"/>
    </source>
</evidence>
<evidence type="ECO:0000256" key="5">
    <source>
        <dbReference type="ARBA" id="ARBA00022801"/>
    </source>
</evidence>
<keyword evidence="6" id="KW-0862">Zinc</keyword>
<dbReference type="Proteomes" id="UP001253458">
    <property type="component" value="Unassembled WGS sequence"/>
</dbReference>
<evidence type="ECO:0000256" key="2">
    <source>
        <dbReference type="ARBA" id="ARBA00007353"/>
    </source>
</evidence>
<comment type="catalytic activity">
    <reaction evidence="8">
        <text>adenosine + phosphate = alpha-D-ribose 1-phosphate + adenine</text>
        <dbReference type="Rhea" id="RHEA:27642"/>
        <dbReference type="ChEBI" id="CHEBI:16335"/>
        <dbReference type="ChEBI" id="CHEBI:16708"/>
        <dbReference type="ChEBI" id="CHEBI:43474"/>
        <dbReference type="ChEBI" id="CHEBI:57720"/>
        <dbReference type="EC" id="2.4.2.1"/>
    </reaction>
    <physiologicalReaction direction="left-to-right" evidence="8">
        <dbReference type="Rhea" id="RHEA:27643"/>
    </physiologicalReaction>
</comment>
<comment type="caution">
    <text evidence="10">The sequence shown here is derived from an EMBL/GenBank/DDBJ whole genome shotgun (WGS) entry which is preliminary data.</text>
</comment>
<gene>
    <name evidence="10" type="ORF">J2W88_002409</name>
    <name evidence="11" type="ORF">J2W93_002991</name>
</gene>
<evidence type="ECO:0000313" key="10">
    <source>
        <dbReference type="EMBL" id="MDR6767134.1"/>
    </source>
</evidence>
<dbReference type="EMBL" id="JAVDTS010000004">
    <property type="protein sequence ID" value="MDR6838150.1"/>
    <property type="molecule type" value="Genomic_DNA"/>
</dbReference>
<comment type="catalytic activity">
    <reaction evidence="7">
        <text>adenosine + H2O + H(+) = inosine + NH4(+)</text>
        <dbReference type="Rhea" id="RHEA:24408"/>
        <dbReference type="ChEBI" id="CHEBI:15377"/>
        <dbReference type="ChEBI" id="CHEBI:15378"/>
        <dbReference type="ChEBI" id="CHEBI:16335"/>
        <dbReference type="ChEBI" id="CHEBI:17596"/>
        <dbReference type="ChEBI" id="CHEBI:28938"/>
        <dbReference type="EC" id="3.5.4.4"/>
    </reaction>
    <physiologicalReaction direction="left-to-right" evidence="7">
        <dbReference type="Rhea" id="RHEA:24409"/>
    </physiologicalReaction>
</comment>
<dbReference type="InterPro" id="IPR003730">
    <property type="entry name" value="Cu_polyphenol_OxRdtase"/>
</dbReference>
<dbReference type="RefSeq" id="WP_209819692.1">
    <property type="nucleotide sequence ID" value="NZ_JAVDTL010000003.1"/>
</dbReference>
<keyword evidence="3" id="KW-0808">Transferase</keyword>
<proteinExistence type="inferred from homology"/>
<comment type="similarity">
    <text evidence="2">Belongs to the purine nucleoside phosphorylase YfiH/LACC1 family.</text>
</comment>
<comment type="catalytic activity">
    <reaction evidence="1">
        <text>inosine + phosphate = alpha-D-ribose 1-phosphate + hypoxanthine</text>
        <dbReference type="Rhea" id="RHEA:27646"/>
        <dbReference type="ChEBI" id="CHEBI:17368"/>
        <dbReference type="ChEBI" id="CHEBI:17596"/>
        <dbReference type="ChEBI" id="CHEBI:43474"/>
        <dbReference type="ChEBI" id="CHEBI:57720"/>
        <dbReference type="EC" id="2.4.2.1"/>
    </reaction>
    <physiologicalReaction direction="left-to-right" evidence="1">
        <dbReference type="Rhea" id="RHEA:27647"/>
    </physiologicalReaction>
</comment>
<dbReference type="GO" id="GO:0016787">
    <property type="term" value="F:hydrolase activity"/>
    <property type="evidence" value="ECO:0007669"/>
    <property type="project" value="UniProtKB-KW"/>
</dbReference>
<dbReference type="CDD" id="cd16833">
    <property type="entry name" value="YfiH"/>
    <property type="match status" value="1"/>
</dbReference>
<dbReference type="InterPro" id="IPR038371">
    <property type="entry name" value="Cu_polyphenol_OxRdtase_sf"/>
</dbReference>
<organism evidence="10 13">
    <name type="scientific">Acidovorax delafieldii</name>
    <name type="common">Pseudomonas delafieldii</name>
    <dbReference type="NCBI Taxonomy" id="47920"/>
    <lineage>
        <taxon>Bacteria</taxon>
        <taxon>Pseudomonadati</taxon>
        <taxon>Pseudomonadota</taxon>
        <taxon>Betaproteobacteria</taxon>
        <taxon>Burkholderiales</taxon>
        <taxon>Comamonadaceae</taxon>
        <taxon>Acidovorax</taxon>
    </lineage>
</organism>
<dbReference type="Proteomes" id="UP001249076">
    <property type="component" value="Unassembled WGS sequence"/>
</dbReference>
<evidence type="ECO:0000256" key="9">
    <source>
        <dbReference type="ARBA" id="ARBA00049893"/>
    </source>
</evidence>
<dbReference type="Gene3D" id="3.60.140.10">
    <property type="entry name" value="CNF1/YfiH-like putative cysteine hydrolases"/>
    <property type="match status" value="1"/>
</dbReference>
<evidence type="ECO:0000256" key="6">
    <source>
        <dbReference type="ARBA" id="ARBA00022833"/>
    </source>
</evidence>
<dbReference type="InterPro" id="IPR011324">
    <property type="entry name" value="Cytotoxic_necrot_fac-like_cat"/>
</dbReference>
<dbReference type="SUPFAM" id="SSF64438">
    <property type="entry name" value="CNF1/YfiH-like putative cysteine hydrolases"/>
    <property type="match status" value="1"/>
</dbReference>
<keyword evidence="4" id="KW-0479">Metal-binding</keyword>
<evidence type="ECO:0000256" key="7">
    <source>
        <dbReference type="ARBA" id="ARBA00047989"/>
    </source>
</evidence>
<dbReference type="GO" id="GO:0017061">
    <property type="term" value="F:S-methyl-5-thioadenosine phosphorylase activity"/>
    <property type="evidence" value="ECO:0007669"/>
    <property type="project" value="UniProtKB-EC"/>
</dbReference>
<evidence type="ECO:0000313" key="11">
    <source>
        <dbReference type="EMBL" id="MDR6838150.1"/>
    </source>
</evidence>
<dbReference type="EMBL" id="JAVDTL010000003">
    <property type="protein sequence ID" value="MDR6767134.1"/>
    <property type="molecule type" value="Genomic_DNA"/>
</dbReference>
<dbReference type="GO" id="GO:0005507">
    <property type="term" value="F:copper ion binding"/>
    <property type="evidence" value="ECO:0007669"/>
    <property type="project" value="TreeGrafter"/>
</dbReference>
<name>A0AAJ2BRT1_ACIDE</name>
<evidence type="ECO:0000256" key="8">
    <source>
        <dbReference type="ARBA" id="ARBA00048968"/>
    </source>
</evidence>
<evidence type="ECO:0000313" key="13">
    <source>
        <dbReference type="Proteomes" id="UP001253458"/>
    </source>
</evidence>
<sequence>MTAVASSVQGQHADWLVPDWPAPPGVHALCTTRAGGVSHAPYDELNLGAHVGDDPQAVAANRQIVQSALQSTTPGARAVFLNQVHGDGVALLDVGTPDGTEADACVASAPGAVCTIMVADCLPVLLAHRSGLVVAAAHAGWRGLAGHAGQGVLESAFKHFCHEALVRHASVAIKNGASAPASPAASELAAHTLAWLGPCIGPTAFEVGAEVRAAFCDAPSALGAAAAQCFVARPDAPGKYLCDLAGLARLRLQAMGITAIYGNDSTAPWCTVTQASRFFSHRRDSVALGGSGRFAACIWRG</sequence>
<keyword evidence="5" id="KW-0378">Hydrolase</keyword>
<dbReference type="PANTHER" id="PTHR30616">
    <property type="entry name" value="UNCHARACTERIZED PROTEIN YFIH"/>
    <property type="match status" value="1"/>
</dbReference>
<comment type="catalytic activity">
    <reaction evidence="9">
        <text>S-methyl-5'-thioadenosine + phosphate = 5-(methylsulfanyl)-alpha-D-ribose 1-phosphate + adenine</text>
        <dbReference type="Rhea" id="RHEA:11852"/>
        <dbReference type="ChEBI" id="CHEBI:16708"/>
        <dbReference type="ChEBI" id="CHEBI:17509"/>
        <dbReference type="ChEBI" id="CHEBI:43474"/>
        <dbReference type="ChEBI" id="CHEBI:58533"/>
        <dbReference type="EC" id="2.4.2.28"/>
    </reaction>
    <physiologicalReaction direction="left-to-right" evidence="9">
        <dbReference type="Rhea" id="RHEA:11853"/>
    </physiologicalReaction>
</comment>
<protein>
    <submittedName>
        <fullName evidence="10">Copper oxidase (Laccase) domain-containing protein</fullName>
    </submittedName>
</protein>
<evidence type="ECO:0000256" key="1">
    <source>
        <dbReference type="ARBA" id="ARBA00000553"/>
    </source>
</evidence>
<accession>A0AAJ2BRT1</accession>
<dbReference type="PANTHER" id="PTHR30616:SF2">
    <property type="entry name" value="PURINE NUCLEOSIDE PHOSPHORYLASE LACC1"/>
    <property type="match status" value="1"/>
</dbReference>
<reference evidence="10 12" key="1">
    <citation type="submission" date="2023-07" db="EMBL/GenBank/DDBJ databases">
        <title>Sorghum-associated microbial communities from plants grown in Nebraska, USA.</title>
        <authorList>
            <person name="Schachtman D."/>
        </authorList>
    </citation>
    <scope>NUCLEOTIDE SEQUENCE</scope>
    <source>
        <strain evidence="11 12">BE105</strain>
        <strain evidence="10">BE69</strain>
    </source>
</reference>
<evidence type="ECO:0000313" key="12">
    <source>
        <dbReference type="Proteomes" id="UP001249076"/>
    </source>
</evidence>
<dbReference type="AlphaFoldDB" id="A0AAJ2BRT1"/>